<feature type="domain" description="Putative endonuclease Z1" evidence="1">
    <location>
        <begin position="359"/>
        <end position="574"/>
    </location>
</feature>
<reference evidence="2 3" key="1">
    <citation type="submission" date="2020-08" db="EMBL/GenBank/DDBJ databases">
        <title>Genomic Encyclopedia of Type Strains, Phase IV (KMG-IV): sequencing the most valuable type-strain genomes for metagenomic binning, comparative biology and taxonomic classification.</title>
        <authorList>
            <person name="Goeker M."/>
        </authorList>
    </citation>
    <scope>NUCLEOTIDE SEQUENCE [LARGE SCALE GENOMIC DNA]</scope>
    <source>
        <strain evidence="2 3">DSM 7051</strain>
    </source>
</reference>
<dbReference type="AlphaFoldDB" id="A0A7X0KNI0"/>
<dbReference type="Pfam" id="PF10593">
    <property type="entry name" value="Z1"/>
    <property type="match status" value="1"/>
</dbReference>
<name>A0A7X0KNI0_9HYPH</name>
<evidence type="ECO:0000313" key="3">
    <source>
        <dbReference type="Proteomes" id="UP000536262"/>
    </source>
</evidence>
<sequence length="779" mass="87475">MDNDLVGINEIAAMAEVTTQAVANWRVRSSDFPQPLKELASGPVFRRTQIRAWLKRNNRKLGSLGASSSYYARLKSFRNDDDALSERIEEIVTELETASTTGDKPGMLLGKIQSGKTRGFVGVIARAFDRGFDMAVVLTKGTKTLSAQTVRRLEADFKEFIEDDEFLVVDIMNLPGTLRRSELRRKVVIVAKKQARNLDRLIEFIDAHEDLHDRKVLLVDDEADLASVRFVRKTGDPNINQGTIADQIDKLRDKTQGIAFLQVTATPYSLYLQPEGYDDATNNSSSYVFKPKRPAFTKLLPIHSGYVGGDDYFGPFDTDDPRSKLIVEVTEQEQDALRRADKRRISSNNVLESDNVIGLRRAIITFVVAVGVRQWQQREAGDRPKKYAMVIHNDIQRAAHAWQDQVIDWIFSAIVDAAENDPDRLRPLFDGAFDDLETSVLADKGRMPPRDEAFDAFIDALQSDDVVVEKVNSDTDVMALLDANAELKLRTPYNIWVGGNILDRGITIPNLISFYYGRNPKTMQADTVLQHSRMYGNRDRRDLAVTRFYTSRAVYDRLYTINALENSLRNAFETGAHDAGVVFIQSDAARRVRPCAPNKILLSDVVAVSPNDMLLPSDFQTKGGAVMTKIQTELDRLIKPEWRSIDDFVLVDRKIALAIIDAIQQSMEFDTVEFEWDAMRGLIDYYADVAQGGDGKILLWVETGRKLSRSGSGDKSGRSILGTALRKKVLDEPRSKPALILLQQEGGRDLGWTAHKFWWPLFAAPTDAEPCVFATKVAA</sequence>
<dbReference type="InterPro" id="IPR018310">
    <property type="entry name" value="Put_endonuclease_Z1-dom"/>
</dbReference>
<dbReference type="RefSeq" id="WP_184701837.1">
    <property type="nucleotide sequence ID" value="NZ_BAABEG010000001.1"/>
</dbReference>
<organism evidence="2 3">
    <name type="scientific">Aminobacter aganoensis</name>
    <dbReference type="NCBI Taxonomy" id="83264"/>
    <lineage>
        <taxon>Bacteria</taxon>
        <taxon>Pseudomonadati</taxon>
        <taxon>Pseudomonadota</taxon>
        <taxon>Alphaproteobacteria</taxon>
        <taxon>Hyphomicrobiales</taxon>
        <taxon>Phyllobacteriaceae</taxon>
        <taxon>Aminobacter</taxon>
    </lineage>
</organism>
<evidence type="ECO:0000313" key="2">
    <source>
        <dbReference type="EMBL" id="MBB6357195.1"/>
    </source>
</evidence>
<evidence type="ECO:0000259" key="1">
    <source>
        <dbReference type="Pfam" id="PF10593"/>
    </source>
</evidence>
<keyword evidence="3" id="KW-1185">Reference proteome</keyword>
<dbReference type="EMBL" id="JACHOU010000021">
    <property type="protein sequence ID" value="MBB6357195.1"/>
    <property type="molecule type" value="Genomic_DNA"/>
</dbReference>
<accession>A0A7X0KNI0</accession>
<dbReference type="Proteomes" id="UP000536262">
    <property type="component" value="Unassembled WGS sequence"/>
</dbReference>
<protein>
    <recommendedName>
        <fullName evidence="1">Putative endonuclease Z1 domain-containing protein</fullName>
    </recommendedName>
</protein>
<gene>
    <name evidence="2" type="ORF">GGR00_005016</name>
</gene>
<proteinExistence type="predicted"/>
<comment type="caution">
    <text evidence="2">The sequence shown here is derived from an EMBL/GenBank/DDBJ whole genome shotgun (WGS) entry which is preliminary data.</text>
</comment>